<dbReference type="PANTHER" id="PTHR47186:SF13">
    <property type="entry name" value="DISEASE RESISTANCE PROTEIN RGA3"/>
    <property type="match status" value="1"/>
</dbReference>
<comment type="caution">
    <text evidence="4">The sequence shown here is derived from an EMBL/GenBank/DDBJ whole genome shotgun (WGS) entry which is preliminary data.</text>
</comment>
<keyword evidence="2" id="KW-1133">Transmembrane helix</keyword>
<dbReference type="EMBL" id="PKMF04000128">
    <property type="protein sequence ID" value="KAK7848312.1"/>
    <property type="molecule type" value="Genomic_DNA"/>
</dbReference>
<feature type="transmembrane region" description="Helical" evidence="2">
    <location>
        <begin position="341"/>
        <end position="368"/>
    </location>
</feature>
<dbReference type="Proteomes" id="UP000237347">
    <property type="component" value="Unassembled WGS sequence"/>
</dbReference>
<keyword evidence="2" id="KW-0472">Membrane</keyword>
<accession>A0AAW0L9G0</accession>
<reference evidence="4 5" key="1">
    <citation type="journal article" date="2018" name="Sci. Data">
        <title>The draft genome sequence of cork oak.</title>
        <authorList>
            <person name="Ramos A.M."/>
            <person name="Usie A."/>
            <person name="Barbosa P."/>
            <person name="Barros P.M."/>
            <person name="Capote T."/>
            <person name="Chaves I."/>
            <person name="Simoes F."/>
            <person name="Abreu I."/>
            <person name="Carrasquinho I."/>
            <person name="Faro C."/>
            <person name="Guimaraes J.B."/>
            <person name="Mendonca D."/>
            <person name="Nobrega F."/>
            <person name="Rodrigues L."/>
            <person name="Saibo N.J.M."/>
            <person name="Varela M.C."/>
            <person name="Egas C."/>
            <person name="Matos J."/>
            <person name="Miguel C.M."/>
            <person name="Oliveira M.M."/>
            <person name="Ricardo C.P."/>
            <person name="Goncalves S."/>
        </authorList>
    </citation>
    <scope>NUCLEOTIDE SEQUENCE [LARGE SCALE GENOMIC DNA]</scope>
    <source>
        <strain evidence="5">cv. HL8</strain>
    </source>
</reference>
<proteinExistence type="predicted"/>
<keyword evidence="5" id="KW-1185">Reference proteome</keyword>
<feature type="non-terminal residue" evidence="4">
    <location>
        <position position="1"/>
    </location>
</feature>
<organism evidence="4 5">
    <name type="scientific">Quercus suber</name>
    <name type="common">Cork oak</name>
    <dbReference type="NCBI Taxonomy" id="58331"/>
    <lineage>
        <taxon>Eukaryota</taxon>
        <taxon>Viridiplantae</taxon>
        <taxon>Streptophyta</taxon>
        <taxon>Embryophyta</taxon>
        <taxon>Tracheophyta</taxon>
        <taxon>Spermatophyta</taxon>
        <taxon>Magnoliopsida</taxon>
        <taxon>eudicotyledons</taxon>
        <taxon>Gunneridae</taxon>
        <taxon>Pentapetalae</taxon>
        <taxon>rosids</taxon>
        <taxon>fabids</taxon>
        <taxon>Fagales</taxon>
        <taxon>Fagaceae</taxon>
        <taxon>Quercus</taxon>
    </lineage>
</organism>
<evidence type="ECO:0000256" key="2">
    <source>
        <dbReference type="SAM" id="Phobius"/>
    </source>
</evidence>
<sequence>ARNLRTLIFVYQSDYNLSTLFQHFKCLRTLTLNFEYGDTLEELPDAVENFIHLRYLNLVNYRVKFQKLPTGMGKLINLRHFILDLRYNWVKLEFPRGFGRLSSLRTLSYFNISGKDDSERCKLGELRNLNHLERTLTINGLGSNVYEAENAQLKKKIGLRTLILRARNLRTLIFVYQSDYNLSTLFQHFKCLRTLTLNFEYGDIRVKFQKLPIGMGKLINLRHFILDLRYNWVKLEFPRGFGRLSSLRTLSYFNISGKDDSERCKLGELRNLNHLEGTLTINGLGSNVYEAENAQLKKKIGLHTLILRYKHGDGVVYYSVEFCSDEDLRLTSNFICCALNVLYILLIIRFKLQVCVFIFFPLIIKVLFC</sequence>
<evidence type="ECO:0000313" key="5">
    <source>
        <dbReference type="Proteomes" id="UP000237347"/>
    </source>
</evidence>
<dbReference type="AlphaFoldDB" id="A0AAW0L9G0"/>
<dbReference type="InterPro" id="IPR055414">
    <property type="entry name" value="LRR_R13L4/SHOC2-like"/>
</dbReference>
<gene>
    <name evidence="4" type="primary">RGA3_13</name>
    <name evidence="4" type="ORF">CFP56_005119</name>
</gene>
<dbReference type="InterPro" id="IPR032675">
    <property type="entry name" value="LRR_dom_sf"/>
</dbReference>
<protein>
    <submittedName>
        <fullName evidence="4">Disease resistance protein rga3</fullName>
    </submittedName>
</protein>
<evidence type="ECO:0000256" key="1">
    <source>
        <dbReference type="ARBA" id="ARBA00022737"/>
    </source>
</evidence>
<dbReference type="SUPFAM" id="SSF52058">
    <property type="entry name" value="L domain-like"/>
    <property type="match status" value="1"/>
</dbReference>
<evidence type="ECO:0000259" key="3">
    <source>
        <dbReference type="Pfam" id="PF23598"/>
    </source>
</evidence>
<feature type="domain" description="Disease resistance R13L4/SHOC-2-like LRR" evidence="3">
    <location>
        <begin position="5"/>
        <end position="133"/>
    </location>
</feature>
<keyword evidence="1" id="KW-0677">Repeat</keyword>
<dbReference type="Pfam" id="PF23598">
    <property type="entry name" value="LRR_14"/>
    <property type="match status" value="1"/>
</dbReference>
<dbReference type="Gene3D" id="3.80.10.10">
    <property type="entry name" value="Ribonuclease Inhibitor"/>
    <property type="match status" value="2"/>
</dbReference>
<name>A0AAW0L9G0_QUESU</name>
<keyword evidence="2" id="KW-0812">Transmembrane</keyword>
<evidence type="ECO:0000313" key="4">
    <source>
        <dbReference type="EMBL" id="KAK7848312.1"/>
    </source>
</evidence>
<dbReference type="PANTHER" id="PTHR47186">
    <property type="entry name" value="LEUCINE-RICH REPEAT-CONTAINING PROTEIN 57"/>
    <property type="match status" value="1"/>
</dbReference>